<organism evidence="1">
    <name type="scientific">Siphoviridae sp. ctShp28</name>
    <dbReference type="NCBI Taxonomy" id="2825512"/>
    <lineage>
        <taxon>Viruses</taxon>
        <taxon>Duplodnaviria</taxon>
        <taxon>Heunggongvirae</taxon>
        <taxon>Uroviricota</taxon>
        <taxon>Caudoviricetes</taxon>
    </lineage>
</organism>
<evidence type="ECO:0000313" key="1">
    <source>
        <dbReference type="EMBL" id="DAE14561.1"/>
    </source>
</evidence>
<proteinExistence type="predicted"/>
<reference evidence="1" key="1">
    <citation type="journal article" date="2021" name="Proc. Natl. Acad. Sci. U.S.A.">
        <title>A Catalog of Tens of Thousands of Viruses from Human Metagenomes Reveals Hidden Associations with Chronic Diseases.</title>
        <authorList>
            <person name="Tisza M.J."/>
            <person name="Buck C.B."/>
        </authorList>
    </citation>
    <scope>NUCLEOTIDE SEQUENCE</scope>
    <source>
        <strain evidence="1">CtShp28</strain>
    </source>
</reference>
<name>A0A8S5Q6W1_9CAUD</name>
<sequence length="122" mass="14285">MKLWIDLDEIRDSLKEVTSVDVYEYRTPKGLIKAPYIIVAEVNDSNVWADDSVYVKGVYISVNLLVYQGQDSRNSKRSTVEEAIERFFVENGIPFNKDTDWYSDIQLFQTEYTARFFYGTKD</sequence>
<protein>
    <submittedName>
        <fullName evidence="1">Uncharacterized protein</fullName>
    </submittedName>
</protein>
<accession>A0A8S5Q6W1</accession>
<dbReference type="EMBL" id="BK015586">
    <property type="protein sequence ID" value="DAE14561.1"/>
    <property type="molecule type" value="Genomic_DNA"/>
</dbReference>